<feature type="region of interest" description="Disordered" evidence="1">
    <location>
        <begin position="109"/>
        <end position="132"/>
    </location>
</feature>
<reference evidence="2" key="1">
    <citation type="journal article" date="2019" name="Environ. Microbiol.">
        <title>Fungal ecological strategies reflected in gene transcription - a case study of two litter decomposers.</title>
        <authorList>
            <person name="Barbi F."/>
            <person name="Kohler A."/>
            <person name="Barry K."/>
            <person name="Baskaran P."/>
            <person name="Daum C."/>
            <person name="Fauchery L."/>
            <person name="Ihrmark K."/>
            <person name="Kuo A."/>
            <person name="LaButti K."/>
            <person name="Lipzen A."/>
            <person name="Morin E."/>
            <person name="Grigoriev I.V."/>
            <person name="Henrissat B."/>
            <person name="Lindahl B."/>
            <person name="Martin F."/>
        </authorList>
    </citation>
    <scope>NUCLEOTIDE SEQUENCE</scope>
    <source>
        <strain evidence="2">JB14</strain>
    </source>
</reference>
<feature type="compositionally biased region" description="Basic residues" evidence="1">
    <location>
        <begin position="117"/>
        <end position="126"/>
    </location>
</feature>
<dbReference type="AlphaFoldDB" id="A0A6A4HDI9"/>
<organism evidence="2 3">
    <name type="scientific">Gymnopus androsaceus JB14</name>
    <dbReference type="NCBI Taxonomy" id="1447944"/>
    <lineage>
        <taxon>Eukaryota</taxon>
        <taxon>Fungi</taxon>
        <taxon>Dikarya</taxon>
        <taxon>Basidiomycota</taxon>
        <taxon>Agaricomycotina</taxon>
        <taxon>Agaricomycetes</taxon>
        <taxon>Agaricomycetidae</taxon>
        <taxon>Agaricales</taxon>
        <taxon>Marasmiineae</taxon>
        <taxon>Omphalotaceae</taxon>
        <taxon>Gymnopus</taxon>
    </lineage>
</organism>
<dbReference type="Proteomes" id="UP000799118">
    <property type="component" value="Unassembled WGS sequence"/>
</dbReference>
<evidence type="ECO:0000313" key="3">
    <source>
        <dbReference type="Proteomes" id="UP000799118"/>
    </source>
</evidence>
<dbReference type="EMBL" id="ML769520">
    <property type="protein sequence ID" value="KAE9396031.1"/>
    <property type="molecule type" value="Genomic_DNA"/>
</dbReference>
<feature type="non-terminal residue" evidence="2">
    <location>
        <position position="1"/>
    </location>
</feature>
<gene>
    <name evidence="2" type="ORF">BT96DRAFT_1021569</name>
</gene>
<feature type="region of interest" description="Disordered" evidence="1">
    <location>
        <begin position="151"/>
        <end position="173"/>
    </location>
</feature>
<name>A0A6A4HDI9_9AGAR</name>
<sequence>MAQSSQSNPLERREWQSIDDRRCHEVCLIPVNCGWRSYPEAQERFRRAVENLQNAVERTDSLYHSHKYPSFIKNYKFQKSYREYEMCLRHLKEESKVFAESCDDYEREHPELFPPRNKPKTSKRRRGVESGRCQVDISVGESSVDIKVRGEGSVNVRMKQKRQGHRPPPAYIP</sequence>
<proteinExistence type="predicted"/>
<evidence type="ECO:0000313" key="2">
    <source>
        <dbReference type="EMBL" id="KAE9396031.1"/>
    </source>
</evidence>
<protein>
    <submittedName>
        <fullName evidence="2">Uncharacterized protein</fullName>
    </submittedName>
</protein>
<evidence type="ECO:0000256" key="1">
    <source>
        <dbReference type="SAM" id="MobiDB-lite"/>
    </source>
</evidence>
<keyword evidence="3" id="KW-1185">Reference proteome</keyword>
<accession>A0A6A4HDI9</accession>